<evidence type="ECO:0000313" key="3">
    <source>
        <dbReference type="Proteomes" id="UP000316612"/>
    </source>
</evidence>
<evidence type="ECO:0000256" key="1">
    <source>
        <dbReference type="SAM" id="MobiDB-lite"/>
    </source>
</evidence>
<feature type="compositionally biased region" description="Basic and acidic residues" evidence="1">
    <location>
        <begin position="9"/>
        <end position="20"/>
    </location>
</feature>
<dbReference type="Proteomes" id="UP000316612">
    <property type="component" value="Unassembled WGS sequence"/>
</dbReference>
<gene>
    <name evidence="2" type="ORF">AUR04nite_00440</name>
</gene>
<name>A0A4Y4DH11_GLUUR</name>
<dbReference type="Pfam" id="PF25673">
    <property type="entry name" value="Terminase_7"/>
    <property type="match status" value="1"/>
</dbReference>
<protein>
    <submittedName>
        <fullName evidence="2">Uncharacterized protein</fullName>
    </submittedName>
</protein>
<keyword evidence="3" id="KW-1185">Reference proteome</keyword>
<feature type="region of interest" description="Disordered" evidence="1">
    <location>
        <begin position="1"/>
        <end position="23"/>
    </location>
</feature>
<accession>A0A4Y4DH11</accession>
<dbReference type="OrthoDB" id="5149304at2"/>
<comment type="caution">
    <text evidence="2">The sequence shown here is derived from an EMBL/GenBank/DDBJ whole genome shotgun (WGS) entry which is preliminary data.</text>
</comment>
<sequence>MGVRGPMPKRSEERTRRNATGEDGVALKKGVALDYEWRAPNPNWDDAVRNLYESLSQSGMAAYYQQTDADYAWLICDEFDGYRKSDRKSAVMFSGLISSLAGLGITEGERRRIHIELDAPVAEVKSAGVVAIEDYRKQLGVA</sequence>
<evidence type="ECO:0000313" key="2">
    <source>
        <dbReference type="EMBL" id="GED04512.1"/>
    </source>
</evidence>
<organism evidence="2 3">
    <name type="scientific">Glutamicibacter uratoxydans</name>
    <name type="common">Arthrobacter uratoxydans</name>
    <dbReference type="NCBI Taxonomy" id="43667"/>
    <lineage>
        <taxon>Bacteria</taxon>
        <taxon>Bacillati</taxon>
        <taxon>Actinomycetota</taxon>
        <taxon>Actinomycetes</taxon>
        <taxon>Micrococcales</taxon>
        <taxon>Micrococcaceae</taxon>
        <taxon>Glutamicibacter</taxon>
    </lineage>
</organism>
<dbReference type="InterPro" id="IPR057972">
    <property type="entry name" value="Terminase_7"/>
</dbReference>
<reference evidence="2 3" key="1">
    <citation type="submission" date="2019-06" db="EMBL/GenBank/DDBJ databases">
        <title>Whole genome shotgun sequence of Glutamicibacter uratoxydans NBRC 15515.</title>
        <authorList>
            <person name="Hosoyama A."/>
            <person name="Uohara A."/>
            <person name="Ohji S."/>
            <person name="Ichikawa N."/>
        </authorList>
    </citation>
    <scope>NUCLEOTIDE SEQUENCE [LARGE SCALE GENOMIC DNA]</scope>
    <source>
        <strain evidence="2 3">NBRC 15515</strain>
    </source>
</reference>
<dbReference type="EMBL" id="BJNY01000001">
    <property type="protein sequence ID" value="GED04512.1"/>
    <property type="molecule type" value="Genomic_DNA"/>
</dbReference>
<proteinExistence type="predicted"/>
<dbReference type="RefSeq" id="WP_141360749.1">
    <property type="nucleotide sequence ID" value="NZ_BAAAJL010000007.1"/>
</dbReference>
<dbReference type="AlphaFoldDB" id="A0A4Y4DH11"/>